<dbReference type="Proteomes" id="UP000618754">
    <property type="component" value="Unassembled WGS sequence"/>
</dbReference>
<accession>A0ABR7X0P2</accession>
<evidence type="ECO:0008006" key="3">
    <source>
        <dbReference type="Google" id="ProtNLM"/>
    </source>
</evidence>
<reference evidence="1 2" key="1">
    <citation type="submission" date="2020-09" db="EMBL/GenBank/DDBJ databases">
        <title>Novel species of Mucilaginibacter isolated from a glacier on the Tibetan Plateau.</title>
        <authorList>
            <person name="Liu Q."/>
            <person name="Xin Y.-H."/>
        </authorList>
    </citation>
    <scope>NUCLEOTIDE SEQUENCE [LARGE SCALE GENOMIC DNA]</scope>
    <source>
        <strain evidence="1 2">CGMCC 1.13878</strain>
    </source>
</reference>
<dbReference type="RefSeq" id="WP_191174050.1">
    <property type="nucleotide sequence ID" value="NZ_JACWMW010000001.1"/>
</dbReference>
<evidence type="ECO:0000313" key="2">
    <source>
        <dbReference type="Proteomes" id="UP000618754"/>
    </source>
</evidence>
<evidence type="ECO:0000313" key="1">
    <source>
        <dbReference type="EMBL" id="MBD1384154.1"/>
    </source>
</evidence>
<dbReference type="EMBL" id="JACWMW010000001">
    <property type="protein sequence ID" value="MBD1384154.1"/>
    <property type="molecule type" value="Genomic_DNA"/>
</dbReference>
<proteinExistence type="predicted"/>
<keyword evidence="2" id="KW-1185">Reference proteome</keyword>
<protein>
    <recommendedName>
        <fullName evidence="3">Lipoprotein</fullName>
    </recommendedName>
</protein>
<name>A0ABR7X0P2_9SPHI</name>
<gene>
    <name evidence="1" type="ORF">IDJ75_02600</name>
</gene>
<organism evidence="1 2">
    <name type="scientific">Mucilaginibacter rigui</name>
    <dbReference type="NCBI Taxonomy" id="534635"/>
    <lineage>
        <taxon>Bacteria</taxon>
        <taxon>Pseudomonadati</taxon>
        <taxon>Bacteroidota</taxon>
        <taxon>Sphingobacteriia</taxon>
        <taxon>Sphingobacteriales</taxon>
        <taxon>Sphingobacteriaceae</taxon>
        <taxon>Mucilaginibacter</taxon>
    </lineage>
</organism>
<sequence>MLQSRVYLMFILALTLPACNTHKQKIYISECAPGIKFKKISLTHLVDSIKYYDKQYVEVYGKYVEGKNVSALVNDSTFTNHGNSQSFWVNFTQECPLYLKGKNTGLFAAEDGTYSNINNKLMTIRGRVEMQNKGYKKEYCATINEVSYLKLDQ</sequence>
<comment type="caution">
    <text evidence="1">The sequence shown here is derived from an EMBL/GenBank/DDBJ whole genome shotgun (WGS) entry which is preliminary data.</text>
</comment>